<organism evidence="1 2">
    <name type="scientific">Candidatus Limisoma intestinavium</name>
    <dbReference type="NCBI Taxonomy" id="2840856"/>
    <lineage>
        <taxon>Bacteria</taxon>
        <taxon>Pseudomonadati</taxon>
        <taxon>Bacteroidota</taxon>
        <taxon>Bacteroidia</taxon>
        <taxon>Bacteroidales</taxon>
        <taxon>Candidatus Limisoma</taxon>
    </lineage>
</organism>
<proteinExistence type="predicted"/>
<sequence length="193" mass="21745">MKIDGYKIECLKAEIEKKLGRTFKSPVDFDYLALKIGEEPQSKVSISTLKRLWNYVSYTSSPSLTTLSSLARFIGYTDWDHYVTELARRNVEDSGFLSIEQVRTRDLHVGDELHVEWAPDRQCRFEFLGGDRFKVKESVNSKLSAGDTFAAILFGVGAPLYITDLIHDGSTQAVSYVAGERRGLTAIQIVVKK</sequence>
<protein>
    <submittedName>
        <fullName evidence="1">Uncharacterized protein</fullName>
    </submittedName>
</protein>
<evidence type="ECO:0000313" key="1">
    <source>
        <dbReference type="EMBL" id="HIU38813.1"/>
    </source>
</evidence>
<gene>
    <name evidence="1" type="ORF">IAD18_04005</name>
</gene>
<evidence type="ECO:0000313" key="2">
    <source>
        <dbReference type="Proteomes" id="UP000824076"/>
    </source>
</evidence>
<accession>A0A9D1IK57</accession>
<dbReference type="Proteomes" id="UP000824076">
    <property type="component" value="Unassembled WGS sequence"/>
</dbReference>
<name>A0A9D1IK57_9BACT</name>
<comment type="caution">
    <text evidence="1">The sequence shown here is derived from an EMBL/GenBank/DDBJ whole genome shotgun (WGS) entry which is preliminary data.</text>
</comment>
<reference evidence="1" key="2">
    <citation type="journal article" date="2021" name="PeerJ">
        <title>Extensive microbial diversity within the chicken gut microbiome revealed by metagenomics and culture.</title>
        <authorList>
            <person name="Gilroy R."/>
            <person name="Ravi A."/>
            <person name="Getino M."/>
            <person name="Pursley I."/>
            <person name="Horton D.L."/>
            <person name="Alikhan N.F."/>
            <person name="Baker D."/>
            <person name="Gharbi K."/>
            <person name="Hall N."/>
            <person name="Watson M."/>
            <person name="Adriaenssens E.M."/>
            <person name="Foster-Nyarko E."/>
            <person name="Jarju S."/>
            <person name="Secka A."/>
            <person name="Antonio M."/>
            <person name="Oren A."/>
            <person name="Chaudhuri R.R."/>
            <person name="La Ragione R."/>
            <person name="Hildebrand F."/>
            <person name="Pallen M.J."/>
        </authorList>
    </citation>
    <scope>NUCLEOTIDE SEQUENCE</scope>
    <source>
        <strain evidence="1">17073</strain>
    </source>
</reference>
<dbReference type="EMBL" id="DVMS01000116">
    <property type="protein sequence ID" value="HIU38813.1"/>
    <property type="molecule type" value="Genomic_DNA"/>
</dbReference>
<reference evidence="1" key="1">
    <citation type="submission" date="2020-10" db="EMBL/GenBank/DDBJ databases">
        <authorList>
            <person name="Gilroy R."/>
        </authorList>
    </citation>
    <scope>NUCLEOTIDE SEQUENCE</scope>
    <source>
        <strain evidence="1">17073</strain>
    </source>
</reference>
<dbReference type="AlphaFoldDB" id="A0A9D1IK57"/>